<gene>
    <name evidence="8" type="ORF">J437_LFUL014508</name>
</gene>
<dbReference type="GO" id="GO:0140359">
    <property type="term" value="F:ABC-type transporter activity"/>
    <property type="evidence" value="ECO:0007669"/>
    <property type="project" value="InterPro"/>
</dbReference>
<dbReference type="InterPro" id="IPR026082">
    <property type="entry name" value="ABCA"/>
</dbReference>
<comment type="subcellular location">
    <subcellularLocation>
        <location evidence="1">Membrane</location>
        <topology evidence="1">Multi-pass membrane protein</topology>
    </subcellularLocation>
</comment>
<evidence type="ECO:0000256" key="5">
    <source>
        <dbReference type="SAM" id="Phobius"/>
    </source>
</evidence>
<dbReference type="PANTHER" id="PTHR19229:SF209">
    <property type="entry name" value="ATP-BINDING CASSETTE SUB-FAMILY A MEMBER 5 ISOFORM X1"/>
    <property type="match status" value="1"/>
</dbReference>
<dbReference type="AlphaFoldDB" id="A0A8K0P5H0"/>
<dbReference type="InterPro" id="IPR027417">
    <property type="entry name" value="P-loop_NTPase"/>
</dbReference>
<evidence type="ECO:0000256" key="1">
    <source>
        <dbReference type="ARBA" id="ARBA00004141"/>
    </source>
</evidence>
<dbReference type="SUPFAM" id="SSF52540">
    <property type="entry name" value="P-loop containing nucleoside triphosphate hydrolases"/>
    <property type="match status" value="1"/>
</dbReference>
<feature type="non-terminal residue" evidence="8">
    <location>
        <position position="577"/>
    </location>
</feature>
<feature type="domain" description="ABC transporter" evidence="6">
    <location>
        <begin position="484"/>
        <end position="560"/>
    </location>
</feature>
<dbReference type="EMBL" id="KZ309057">
    <property type="protein sequence ID" value="KAG8236660.1"/>
    <property type="molecule type" value="Genomic_DNA"/>
</dbReference>
<comment type="caution">
    <text evidence="8">The sequence shown here is derived from an EMBL/GenBank/DDBJ whole genome shotgun (WGS) entry which is preliminary data.</text>
</comment>
<feature type="transmembrane region" description="Helical" evidence="5">
    <location>
        <begin position="147"/>
        <end position="166"/>
    </location>
</feature>
<dbReference type="Pfam" id="PF00005">
    <property type="entry name" value="ABC_tran"/>
    <property type="match status" value="1"/>
</dbReference>
<accession>A0A8K0P5H0</accession>
<feature type="transmembrane region" description="Helical" evidence="5">
    <location>
        <begin position="295"/>
        <end position="318"/>
    </location>
</feature>
<dbReference type="GO" id="GO:0016020">
    <property type="term" value="C:membrane"/>
    <property type="evidence" value="ECO:0007669"/>
    <property type="project" value="UniProtKB-SubCell"/>
</dbReference>
<dbReference type="Gene3D" id="3.40.50.300">
    <property type="entry name" value="P-loop containing nucleotide triphosphate hydrolases"/>
    <property type="match status" value="1"/>
</dbReference>
<dbReference type="Proteomes" id="UP000792457">
    <property type="component" value="Unassembled WGS sequence"/>
</dbReference>
<dbReference type="PANTHER" id="PTHR19229">
    <property type="entry name" value="ATP-BINDING CASSETTE TRANSPORTER SUBFAMILY A ABCA"/>
    <property type="match status" value="1"/>
</dbReference>
<reference evidence="8" key="1">
    <citation type="submission" date="2013-04" db="EMBL/GenBank/DDBJ databases">
        <authorList>
            <person name="Qu J."/>
            <person name="Murali S.C."/>
            <person name="Bandaranaike D."/>
            <person name="Bellair M."/>
            <person name="Blankenburg K."/>
            <person name="Chao H."/>
            <person name="Dinh H."/>
            <person name="Doddapaneni H."/>
            <person name="Downs B."/>
            <person name="Dugan-Rocha S."/>
            <person name="Elkadiri S."/>
            <person name="Gnanaolivu R.D."/>
            <person name="Hernandez B."/>
            <person name="Javaid M."/>
            <person name="Jayaseelan J.C."/>
            <person name="Lee S."/>
            <person name="Li M."/>
            <person name="Ming W."/>
            <person name="Munidasa M."/>
            <person name="Muniz J."/>
            <person name="Nguyen L."/>
            <person name="Ongeri F."/>
            <person name="Osuji N."/>
            <person name="Pu L.-L."/>
            <person name="Puazo M."/>
            <person name="Qu C."/>
            <person name="Quiroz J."/>
            <person name="Raj R."/>
            <person name="Weissenberger G."/>
            <person name="Xin Y."/>
            <person name="Zou X."/>
            <person name="Han Y."/>
            <person name="Richards S."/>
            <person name="Worley K."/>
            <person name="Muzny D."/>
            <person name="Gibbs R."/>
        </authorList>
    </citation>
    <scope>NUCLEOTIDE SEQUENCE</scope>
    <source>
        <strain evidence="8">Sampled in the wild</strain>
    </source>
</reference>
<feature type="domain" description="ABC-2 type transporter transmembrane" evidence="7">
    <location>
        <begin position="76"/>
        <end position="321"/>
    </location>
</feature>
<keyword evidence="2 5" id="KW-0812">Transmembrane</keyword>
<dbReference type="OrthoDB" id="8061355at2759"/>
<sequence>TYQEATRLAIHNGTGRQLEAFISSIRAQIQGRALSPYDGNFSHLLSMWPHLGALDINTFDVTIANISSIIQDYIDGQDSTSISMTAIYNDTLQHSLPILVNIINNAVYRMVVNPEDRGVYPLIVKTHPFQMTSQPAEFNSGSFSSSLFIGMIFVLVPISLAVDMVYDREVKAKNQLRVNGLSSAIYFIIYFVVLGALMVLVCVVLLALIPVLDPPAFRPTPAFCTLGALCLLCCPASVLSAAAASYLFDRADSAQSILPNVAAVVGLAPFILVAALDMLHIGVGGDSGDERNSVVFGLHVFLSLVNPMYVPYAIVYFVNRVYVSCEVNAACGALTFSDFATDEILVLLVSTMFHAPISFLLLVMLDIRKAGGRVSDILKMFSCSKIEKANEEIIENNDIGIHEDADVKAERQKVAQLMSSNVAQPPVVILQNLRKEYQKSPLGLFGNCGNCVKSNCCGEGNGGENTEEGNPDSDGAHSKKVAVRNLSLAVDAGEVFGLLGHTGAGKTTTMKIIIAEEAPTRGRVQIGGHNITSNINEAFQLMGYCPQHDALWKNITVREHLELYAAIRGVPRGDIPM</sequence>
<evidence type="ECO:0000256" key="3">
    <source>
        <dbReference type="ARBA" id="ARBA00022989"/>
    </source>
</evidence>
<evidence type="ECO:0000256" key="4">
    <source>
        <dbReference type="ARBA" id="ARBA00023136"/>
    </source>
</evidence>
<evidence type="ECO:0000256" key="2">
    <source>
        <dbReference type="ARBA" id="ARBA00022692"/>
    </source>
</evidence>
<dbReference type="GO" id="GO:0005319">
    <property type="term" value="F:lipid transporter activity"/>
    <property type="evidence" value="ECO:0007669"/>
    <property type="project" value="TreeGrafter"/>
</dbReference>
<feature type="transmembrane region" description="Helical" evidence="5">
    <location>
        <begin position="260"/>
        <end position="283"/>
    </location>
</feature>
<reference evidence="8" key="2">
    <citation type="submission" date="2017-10" db="EMBL/GenBank/DDBJ databases">
        <title>Ladona fulva Genome sequencing and assembly.</title>
        <authorList>
            <person name="Murali S."/>
            <person name="Richards S."/>
            <person name="Bandaranaike D."/>
            <person name="Bellair M."/>
            <person name="Blankenburg K."/>
            <person name="Chao H."/>
            <person name="Dinh H."/>
            <person name="Doddapaneni H."/>
            <person name="Dugan-Rocha S."/>
            <person name="Elkadiri S."/>
            <person name="Gnanaolivu R."/>
            <person name="Hernandez B."/>
            <person name="Skinner E."/>
            <person name="Javaid M."/>
            <person name="Lee S."/>
            <person name="Li M."/>
            <person name="Ming W."/>
            <person name="Munidasa M."/>
            <person name="Muniz J."/>
            <person name="Nguyen L."/>
            <person name="Hughes D."/>
            <person name="Osuji N."/>
            <person name="Pu L.-L."/>
            <person name="Puazo M."/>
            <person name="Qu C."/>
            <person name="Quiroz J."/>
            <person name="Raj R."/>
            <person name="Weissenberger G."/>
            <person name="Xin Y."/>
            <person name="Zou X."/>
            <person name="Han Y."/>
            <person name="Worley K."/>
            <person name="Muzny D."/>
            <person name="Gibbs R."/>
        </authorList>
    </citation>
    <scope>NUCLEOTIDE SEQUENCE</scope>
    <source>
        <strain evidence="8">Sampled in the wild</strain>
    </source>
</reference>
<evidence type="ECO:0000259" key="6">
    <source>
        <dbReference type="Pfam" id="PF00005"/>
    </source>
</evidence>
<feature type="transmembrane region" description="Helical" evidence="5">
    <location>
        <begin position="223"/>
        <end position="248"/>
    </location>
</feature>
<evidence type="ECO:0008006" key="10">
    <source>
        <dbReference type="Google" id="ProtNLM"/>
    </source>
</evidence>
<dbReference type="GO" id="GO:0016887">
    <property type="term" value="F:ATP hydrolysis activity"/>
    <property type="evidence" value="ECO:0007669"/>
    <property type="project" value="InterPro"/>
</dbReference>
<feature type="transmembrane region" description="Helical" evidence="5">
    <location>
        <begin position="344"/>
        <end position="365"/>
    </location>
</feature>
<keyword evidence="4 5" id="KW-0472">Membrane</keyword>
<keyword evidence="3 5" id="KW-1133">Transmembrane helix</keyword>
<dbReference type="InterPro" id="IPR013525">
    <property type="entry name" value="ABC2_TM"/>
</dbReference>
<dbReference type="Pfam" id="PF12698">
    <property type="entry name" value="ABC2_membrane_3"/>
    <property type="match status" value="1"/>
</dbReference>
<proteinExistence type="predicted"/>
<protein>
    <recommendedName>
        <fullName evidence="10">ABC transporter domain-containing protein</fullName>
    </recommendedName>
</protein>
<keyword evidence="9" id="KW-1185">Reference proteome</keyword>
<dbReference type="GO" id="GO:0005524">
    <property type="term" value="F:ATP binding"/>
    <property type="evidence" value="ECO:0007669"/>
    <property type="project" value="InterPro"/>
</dbReference>
<dbReference type="InterPro" id="IPR003439">
    <property type="entry name" value="ABC_transporter-like_ATP-bd"/>
</dbReference>
<evidence type="ECO:0000313" key="8">
    <source>
        <dbReference type="EMBL" id="KAG8236660.1"/>
    </source>
</evidence>
<name>A0A8K0P5H0_LADFU</name>
<evidence type="ECO:0000259" key="7">
    <source>
        <dbReference type="Pfam" id="PF12698"/>
    </source>
</evidence>
<organism evidence="8 9">
    <name type="scientific">Ladona fulva</name>
    <name type="common">Scarce chaser dragonfly</name>
    <name type="synonym">Libellula fulva</name>
    <dbReference type="NCBI Taxonomy" id="123851"/>
    <lineage>
        <taxon>Eukaryota</taxon>
        <taxon>Metazoa</taxon>
        <taxon>Ecdysozoa</taxon>
        <taxon>Arthropoda</taxon>
        <taxon>Hexapoda</taxon>
        <taxon>Insecta</taxon>
        <taxon>Pterygota</taxon>
        <taxon>Palaeoptera</taxon>
        <taxon>Odonata</taxon>
        <taxon>Epiprocta</taxon>
        <taxon>Anisoptera</taxon>
        <taxon>Libelluloidea</taxon>
        <taxon>Libellulidae</taxon>
        <taxon>Ladona</taxon>
    </lineage>
</organism>
<evidence type="ECO:0000313" key="9">
    <source>
        <dbReference type="Proteomes" id="UP000792457"/>
    </source>
</evidence>
<feature type="transmembrane region" description="Helical" evidence="5">
    <location>
        <begin position="186"/>
        <end position="211"/>
    </location>
</feature>